<dbReference type="InterPro" id="IPR019460">
    <property type="entry name" value="Atg11_C"/>
</dbReference>
<dbReference type="GO" id="GO:0034517">
    <property type="term" value="P:ribophagy"/>
    <property type="evidence" value="ECO:0007669"/>
    <property type="project" value="TreeGrafter"/>
</dbReference>
<dbReference type="OrthoDB" id="447953at2759"/>
<name>A0A077Z658_TRITR</name>
<keyword evidence="6" id="KW-1185">Reference proteome</keyword>
<feature type="region of interest" description="Disordered" evidence="3">
    <location>
        <begin position="249"/>
        <end position="271"/>
    </location>
</feature>
<evidence type="ECO:0000313" key="6">
    <source>
        <dbReference type="Proteomes" id="UP000030665"/>
    </source>
</evidence>
<dbReference type="PANTHER" id="PTHR13222:SF1">
    <property type="entry name" value="RB1-INDUCIBLE COILED-COIL PROTEIN 1"/>
    <property type="match status" value="1"/>
</dbReference>
<dbReference type="CDD" id="cd17060">
    <property type="entry name" value="Ubl_RB1CC1"/>
    <property type="match status" value="1"/>
</dbReference>
<reference evidence="5" key="2">
    <citation type="submission" date="2014-03" db="EMBL/GenBank/DDBJ databases">
        <title>The whipworm genome and dual-species transcriptomics of an intimate host-pathogen interaction.</title>
        <authorList>
            <person name="Foth B.J."/>
            <person name="Tsai I.J."/>
            <person name="Reid A.J."/>
            <person name="Bancroft A.J."/>
            <person name="Nichol S."/>
            <person name="Tracey A."/>
            <person name="Holroyd N."/>
            <person name="Cotton J.A."/>
            <person name="Stanley E.J."/>
            <person name="Zarowiecki M."/>
            <person name="Liu J.Z."/>
            <person name="Huckvale T."/>
            <person name="Cooper P.J."/>
            <person name="Grencis R.K."/>
            <person name="Berriman M."/>
        </authorList>
    </citation>
    <scope>NUCLEOTIDE SEQUENCE [LARGE SCALE GENOMIC DNA]</scope>
</reference>
<evidence type="ECO:0000256" key="3">
    <source>
        <dbReference type="SAM" id="MobiDB-lite"/>
    </source>
</evidence>
<dbReference type="GO" id="GO:0061723">
    <property type="term" value="P:glycophagy"/>
    <property type="evidence" value="ECO:0007669"/>
    <property type="project" value="TreeGrafter"/>
</dbReference>
<accession>A0A077Z658</accession>
<evidence type="ECO:0000256" key="2">
    <source>
        <dbReference type="ARBA" id="ARBA00023054"/>
    </source>
</evidence>
<dbReference type="GO" id="GO:0019901">
    <property type="term" value="F:protein kinase binding"/>
    <property type="evidence" value="ECO:0007669"/>
    <property type="project" value="TreeGrafter"/>
</dbReference>
<evidence type="ECO:0000256" key="1">
    <source>
        <dbReference type="ARBA" id="ARBA00023006"/>
    </source>
</evidence>
<dbReference type="PANTHER" id="PTHR13222">
    <property type="entry name" value="RB1-INDUCIBLE COILED-COIL"/>
    <property type="match status" value="1"/>
</dbReference>
<dbReference type="GO" id="GO:0034045">
    <property type="term" value="C:phagophore assembly site membrane"/>
    <property type="evidence" value="ECO:0007669"/>
    <property type="project" value="TreeGrafter"/>
</dbReference>
<feature type="compositionally biased region" description="Low complexity" evidence="3">
    <location>
        <begin position="252"/>
        <end position="263"/>
    </location>
</feature>
<dbReference type="GO" id="GO:0000422">
    <property type="term" value="P:autophagy of mitochondrion"/>
    <property type="evidence" value="ECO:0007669"/>
    <property type="project" value="TreeGrafter"/>
</dbReference>
<dbReference type="Pfam" id="PF10377">
    <property type="entry name" value="ATG11"/>
    <property type="match status" value="1"/>
</dbReference>
<dbReference type="AlphaFoldDB" id="A0A077Z658"/>
<keyword evidence="2" id="KW-0175">Coiled coil</keyword>
<dbReference type="GO" id="GO:0061709">
    <property type="term" value="P:reticulophagy"/>
    <property type="evidence" value="ECO:0007669"/>
    <property type="project" value="TreeGrafter"/>
</dbReference>
<dbReference type="GO" id="GO:0060090">
    <property type="term" value="F:molecular adaptor activity"/>
    <property type="evidence" value="ECO:0007669"/>
    <property type="project" value="TreeGrafter"/>
</dbReference>
<dbReference type="Proteomes" id="UP000030665">
    <property type="component" value="Unassembled WGS sequence"/>
</dbReference>
<dbReference type="GO" id="GO:0000045">
    <property type="term" value="P:autophagosome assembly"/>
    <property type="evidence" value="ECO:0007669"/>
    <property type="project" value="InterPro"/>
</dbReference>
<dbReference type="STRING" id="36087.A0A077Z658"/>
<keyword evidence="1" id="KW-0072">Autophagy</keyword>
<dbReference type="GO" id="GO:1990316">
    <property type="term" value="C:Atg1/ULK1 kinase complex"/>
    <property type="evidence" value="ECO:0007669"/>
    <property type="project" value="TreeGrafter"/>
</dbReference>
<proteinExistence type="predicted"/>
<reference evidence="5" key="1">
    <citation type="submission" date="2014-01" db="EMBL/GenBank/DDBJ databases">
        <authorList>
            <person name="Aslett M."/>
        </authorList>
    </citation>
    <scope>NUCLEOTIDE SEQUENCE</scope>
</reference>
<feature type="domain" description="Autophagy-related protein 11 C-terminal" evidence="4">
    <location>
        <begin position="1032"/>
        <end position="1126"/>
    </location>
</feature>
<protein>
    <submittedName>
        <fullName evidence="5">ATG11 domain containing protein</fullName>
    </submittedName>
</protein>
<evidence type="ECO:0000313" key="5">
    <source>
        <dbReference type="EMBL" id="CDW55972.1"/>
    </source>
</evidence>
<dbReference type="Gene3D" id="3.10.20.90">
    <property type="entry name" value="Phosphatidylinositol 3-kinase Catalytic Subunit, Chain A, domain 1"/>
    <property type="match status" value="1"/>
</dbReference>
<sequence length="1134" mass="126969">MLHVFHLNVGRQLNLDVSYSAQPVDRLQEELERRTNIPKSDQILLISGGIVLSPGKCLSGYTSAGSESNPIFLVSRLKASEHREKHQKCEEEFQPMTQVSGRMISLVFVIYALSSLGQVLLQLTLELEKDLSNLTRQPFSVENAAIFPQLAEKVEAASQRLADVCLELVAEQHNIYQGWCSVVANLDDTIGAFHRHIRKFCRKRDWLAQSRQAIEDMLEKLPHYLELIKRLPLVRPLVEANPLAESRCRAASGDSSSSDGSSSNTPAPSLLSWISGTDEEMDVNELGSKIVTDLNVVLENSVLVTFEQCEDFTASRLRDVQMKEIRGITQRFTQLNNYVQKMSRLKVDQSHFAECVCMHQQKLSSCGDRAVQNDIYAGMGCFLVEMVKNQKWMLDVAKRFGLAKLELLENIRRRLEWVISTHEYIHAADTEVFVQRERVAVLIRRLELMKQLRVAPYLYAQAVAEIKRRQALRRQFMEWAKQVSARSSRLFVDETKHRKALAARLDSHFLCSLFQCLEKTFPAFALEPPEPFDCNLPCIEYEHLEQIHLAMPELSSCLRLSHGIHSLAESSSPSKADVRAPRVSFYSSTPPGEEQRMSSGSPCFFHSTENLPFCGGSSFGSLSYKTNSDVDLSANEQVKAADETDSPADTSLAFQRSAPISIPSVRQSNQSLFPRLPSSMSSCGSGSLPQAERFFGTQQYDVLFDGSDSVGRSFDLHPLSPDFISVSPFPGELHESLLPPVDSAKASDSVLLSKQAHLLQELSGTTAELVKAKEEIVSMQTRLDRWAATGSQLKDLLCSCRKRMGDELSDLAFSLNSMNDLLAQNVTRAQSKLIESVQKHDDAVIPIERIKEPSTFHPAISSASCYYASRSDCHLHEYGLDVDSDRRAAQSDQAQMVLFKNSRLNLDSLKDDLQPYTSPPIDGQFCIEDVDSLRQLYLVKLAELKDLSERLKPFSFHRMATPPFALSTSESGTFSPDNVHETELLSPGMPSFLDETDLRSIVKCCVDTLIENVSADPLHKFASVMSVGCTQTDIDYRISVVTIEPGEVVLVIYEPTMATFVIFCLPKVSYVLTESSIRRLGLSRQTADLCKWTFGRVIKKQLCQTKKSSNRYNLPVGAKFYRVSVEPIDGAIAS</sequence>
<dbReference type="InterPro" id="IPR040040">
    <property type="entry name" value="ATG11"/>
</dbReference>
<organism evidence="5 6">
    <name type="scientific">Trichuris trichiura</name>
    <name type="common">Whipworm</name>
    <name type="synonym">Trichocephalus trichiurus</name>
    <dbReference type="NCBI Taxonomy" id="36087"/>
    <lineage>
        <taxon>Eukaryota</taxon>
        <taxon>Metazoa</taxon>
        <taxon>Ecdysozoa</taxon>
        <taxon>Nematoda</taxon>
        <taxon>Enoplea</taxon>
        <taxon>Dorylaimia</taxon>
        <taxon>Trichinellida</taxon>
        <taxon>Trichuridae</taxon>
        <taxon>Trichuris</taxon>
    </lineage>
</organism>
<dbReference type="GO" id="GO:0034727">
    <property type="term" value="P:piecemeal microautophagy of the nucleus"/>
    <property type="evidence" value="ECO:0007669"/>
    <property type="project" value="TreeGrafter"/>
</dbReference>
<gene>
    <name evidence="5" type="ORF">TTRE_0000424601</name>
</gene>
<dbReference type="EMBL" id="HG805998">
    <property type="protein sequence ID" value="CDW55972.1"/>
    <property type="molecule type" value="Genomic_DNA"/>
</dbReference>
<evidence type="ECO:0000259" key="4">
    <source>
        <dbReference type="Pfam" id="PF10377"/>
    </source>
</evidence>